<accession>A0A0F9KZC6</accession>
<organism evidence="1">
    <name type="scientific">marine sediment metagenome</name>
    <dbReference type="NCBI Taxonomy" id="412755"/>
    <lineage>
        <taxon>unclassified sequences</taxon>
        <taxon>metagenomes</taxon>
        <taxon>ecological metagenomes</taxon>
    </lineage>
</organism>
<protein>
    <submittedName>
        <fullName evidence="1">Uncharacterized protein</fullName>
    </submittedName>
</protein>
<reference evidence="1" key="1">
    <citation type="journal article" date="2015" name="Nature">
        <title>Complex archaea that bridge the gap between prokaryotes and eukaryotes.</title>
        <authorList>
            <person name="Spang A."/>
            <person name="Saw J.H."/>
            <person name="Jorgensen S.L."/>
            <person name="Zaremba-Niedzwiedzka K."/>
            <person name="Martijn J."/>
            <person name="Lind A.E."/>
            <person name="van Eijk R."/>
            <person name="Schleper C."/>
            <person name="Guy L."/>
            <person name="Ettema T.J."/>
        </authorList>
    </citation>
    <scope>NUCLEOTIDE SEQUENCE</scope>
</reference>
<name>A0A0F9KZC6_9ZZZZ</name>
<sequence length="72" mass="8532">MKAFEKWVSAGECLQDKDCRRAVCLRQGIAFKKRNKQFLRKGWRASLQWVLTQETDLQSTEIAHHIQQELEN</sequence>
<comment type="caution">
    <text evidence="1">The sequence shown here is derived from an EMBL/GenBank/DDBJ whole genome shotgun (WGS) entry which is preliminary data.</text>
</comment>
<evidence type="ECO:0000313" key="1">
    <source>
        <dbReference type="EMBL" id="KKM80086.1"/>
    </source>
</evidence>
<gene>
    <name evidence="1" type="ORF">LCGC14_1343450</name>
</gene>
<dbReference type="AlphaFoldDB" id="A0A0F9KZC6"/>
<proteinExistence type="predicted"/>
<dbReference type="EMBL" id="LAZR01008236">
    <property type="protein sequence ID" value="KKM80086.1"/>
    <property type="molecule type" value="Genomic_DNA"/>
</dbReference>